<feature type="domain" description="GGDEF" evidence="5">
    <location>
        <begin position="409"/>
        <end position="543"/>
    </location>
</feature>
<feature type="transmembrane region" description="Helical" evidence="3">
    <location>
        <begin position="299"/>
        <end position="323"/>
    </location>
</feature>
<feature type="transmembrane region" description="Helical" evidence="3">
    <location>
        <begin position="21"/>
        <end position="40"/>
    </location>
</feature>
<organism evidence="6 7">
    <name type="scientific">Pseudomonas batumici</name>
    <dbReference type="NCBI Taxonomy" id="226910"/>
    <lineage>
        <taxon>Bacteria</taxon>
        <taxon>Pseudomonadati</taxon>
        <taxon>Pseudomonadota</taxon>
        <taxon>Gammaproteobacteria</taxon>
        <taxon>Pseudomonadales</taxon>
        <taxon>Pseudomonadaceae</taxon>
        <taxon>Pseudomonas</taxon>
    </lineage>
</organism>
<accession>A0A0C2ESH3</accession>
<evidence type="ECO:0000259" key="5">
    <source>
        <dbReference type="PROSITE" id="PS50887"/>
    </source>
</evidence>
<dbReference type="NCBIfam" id="TIGR00254">
    <property type="entry name" value="GGDEF"/>
    <property type="match status" value="1"/>
</dbReference>
<feature type="domain" description="HAMP" evidence="4">
    <location>
        <begin position="320"/>
        <end position="373"/>
    </location>
</feature>
<dbReference type="OrthoDB" id="9812260at2"/>
<dbReference type="InterPro" id="IPR052163">
    <property type="entry name" value="DGC-Regulatory_Protein"/>
</dbReference>
<dbReference type="CDD" id="cd01949">
    <property type="entry name" value="GGDEF"/>
    <property type="match status" value="1"/>
</dbReference>
<reference evidence="6 7" key="1">
    <citation type="submission" date="2015-01" db="EMBL/GenBank/DDBJ databases">
        <title>Complete genome of Pseudomonas batumici UCM B-321 producer of the batumin antibiotic with strong antistaphilococcal and potential anticancer activity.</title>
        <authorList>
            <person name="Klochko V.V."/>
            <person name="Zelena L.B."/>
            <person name="Elena K.A."/>
            <person name="Reva O.N."/>
        </authorList>
    </citation>
    <scope>NUCLEOTIDE SEQUENCE [LARGE SCALE GENOMIC DNA]</scope>
    <source>
        <strain evidence="6 7">UCM B-321</strain>
    </source>
</reference>
<evidence type="ECO:0000256" key="2">
    <source>
        <dbReference type="ARBA" id="ARBA00004533"/>
    </source>
</evidence>
<keyword evidence="3" id="KW-0812">Transmembrane</keyword>
<dbReference type="SUPFAM" id="SSF55073">
    <property type="entry name" value="Nucleotide cyclase"/>
    <property type="match status" value="1"/>
</dbReference>
<dbReference type="InterPro" id="IPR003660">
    <property type="entry name" value="HAMP_dom"/>
</dbReference>
<dbReference type="PROSITE" id="PS50887">
    <property type="entry name" value="GGDEF"/>
    <property type="match status" value="1"/>
</dbReference>
<keyword evidence="3" id="KW-1133">Transmembrane helix</keyword>
<dbReference type="SUPFAM" id="SSF158472">
    <property type="entry name" value="HAMP domain-like"/>
    <property type="match status" value="1"/>
</dbReference>
<dbReference type="EMBL" id="JXDG01000060">
    <property type="protein sequence ID" value="KIH81618.1"/>
    <property type="molecule type" value="Genomic_DNA"/>
</dbReference>
<protein>
    <submittedName>
        <fullName evidence="6">Uncharacterized protein</fullName>
    </submittedName>
</protein>
<evidence type="ECO:0000259" key="4">
    <source>
        <dbReference type="PROSITE" id="PS50885"/>
    </source>
</evidence>
<comment type="cofactor">
    <cofactor evidence="1">
        <name>Mg(2+)</name>
        <dbReference type="ChEBI" id="CHEBI:18420"/>
    </cofactor>
</comment>
<comment type="caution">
    <text evidence="6">The sequence shown here is derived from an EMBL/GenBank/DDBJ whole genome shotgun (WGS) entry which is preliminary data.</text>
</comment>
<evidence type="ECO:0000313" key="7">
    <source>
        <dbReference type="Proteomes" id="UP000031535"/>
    </source>
</evidence>
<dbReference type="FunFam" id="3.30.70.270:FF:000001">
    <property type="entry name" value="Diguanylate cyclase domain protein"/>
    <property type="match status" value="1"/>
</dbReference>
<dbReference type="PROSITE" id="PS50885">
    <property type="entry name" value="HAMP"/>
    <property type="match status" value="1"/>
</dbReference>
<evidence type="ECO:0000313" key="6">
    <source>
        <dbReference type="EMBL" id="KIH81618.1"/>
    </source>
</evidence>
<dbReference type="CDD" id="cd12914">
    <property type="entry name" value="PDC1_DGC_like"/>
    <property type="match status" value="1"/>
</dbReference>
<sequence>MSKKHHARLTFARIYNSVLTRLLVVALCIVISGAVLRYYVLTNFLREDLSAVVESQQLALATYVAHDVDIKIIRRRLLIELLAASVPLDLLARPEQLQAWVKERSPYQAVFSSEILIVDASGKRLAGDPDQEGRGDTDYADRDYIQAGLAGKPFIGRPIDQGRNAEPMLPISAPIRNGAGEVQAVLVGMMPLAAPGFLDSLLQSRGGTAPGKFQLVFPDSRLQIESSRLGLGFTPISLAGLGRLEDRAMEGGRATGIALDAEGNEEVRAMVSVPSTGWIIVASLPSREAFATVERTQSFLIRGAISSIFLFGIISSIGLYFVFRPLFHAAAQADCMTRDELPHASLPVVRNDEVGHLISAFNRLLFKLKEKQAELERIAHHDTLTGLPNRHQLSGRLRQVLTQAQRKGTQVGLLFMDLDGFKRINDTLGHEAGDEVLRQVAKRFGAVVRGSDTLARIGGDEFVVLLSDLGADAEETVSTVASKCIEALSAPFLIAGAVCQVGVSIGIALGDGESSADALLLTADRVMYQAKKTGRGRYVTHKL</sequence>
<dbReference type="GO" id="GO:0003824">
    <property type="term" value="F:catalytic activity"/>
    <property type="evidence" value="ECO:0007669"/>
    <property type="project" value="UniProtKB-ARBA"/>
</dbReference>
<dbReference type="InterPro" id="IPR029787">
    <property type="entry name" value="Nucleotide_cyclase"/>
</dbReference>
<dbReference type="GO" id="GO:0007165">
    <property type="term" value="P:signal transduction"/>
    <property type="evidence" value="ECO:0007669"/>
    <property type="project" value="InterPro"/>
</dbReference>
<keyword evidence="3" id="KW-0472">Membrane</keyword>
<dbReference type="Proteomes" id="UP000031535">
    <property type="component" value="Unassembled WGS sequence"/>
</dbReference>
<dbReference type="AlphaFoldDB" id="A0A0C2ESH3"/>
<gene>
    <name evidence="6" type="ORF">UCMB321_4613</name>
</gene>
<keyword evidence="7" id="KW-1185">Reference proteome</keyword>
<comment type="subcellular location">
    <subcellularLocation>
        <location evidence="2">Cell inner membrane</location>
    </subcellularLocation>
</comment>
<evidence type="ECO:0000256" key="3">
    <source>
        <dbReference type="SAM" id="Phobius"/>
    </source>
</evidence>
<evidence type="ECO:0000256" key="1">
    <source>
        <dbReference type="ARBA" id="ARBA00001946"/>
    </source>
</evidence>
<name>A0A0C2ESH3_9PSED</name>
<dbReference type="Gene3D" id="3.30.70.270">
    <property type="match status" value="1"/>
</dbReference>
<dbReference type="Gene3D" id="3.30.450.20">
    <property type="entry name" value="PAS domain"/>
    <property type="match status" value="1"/>
</dbReference>
<dbReference type="STRING" id="226910.UCMB321_4613"/>
<dbReference type="GO" id="GO:0005886">
    <property type="term" value="C:plasma membrane"/>
    <property type="evidence" value="ECO:0007669"/>
    <property type="project" value="UniProtKB-SubCell"/>
</dbReference>
<dbReference type="PATRIC" id="fig|226910.6.peg.4603"/>
<dbReference type="Gene3D" id="6.10.340.10">
    <property type="match status" value="1"/>
</dbReference>
<dbReference type="SMART" id="SM00267">
    <property type="entry name" value="GGDEF"/>
    <property type="match status" value="1"/>
</dbReference>
<dbReference type="PANTHER" id="PTHR46663">
    <property type="entry name" value="DIGUANYLATE CYCLASE DGCT-RELATED"/>
    <property type="match status" value="1"/>
</dbReference>
<dbReference type="InterPro" id="IPR000160">
    <property type="entry name" value="GGDEF_dom"/>
</dbReference>
<dbReference type="InterPro" id="IPR043128">
    <property type="entry name" value="Rev_trsase/Diguanyl_cyclase"/>
</dbReference>
<dbReference type="Pfam" id="PF00990">
    <property type="entry name" value="GGDEF"/>
    <property type="match status" value="1"/>
</dbReference>
<dbReference type="PANTHER" id="PTHR46663:SF3">
    <property type="entry name" value="SLL0267 PROTEIN"/>
    <property type="match status" value="1"/>
</dbReference>
<proteinExistence type="predicted"/>